<reference evidence="2" key="1">
    <citation type="submission" date="2021-05" db="EMBL/GenBank/DDBJ databases">
        <authorList>
            <person name="Kaiqin L."/>
            <person name="Jian G."/>
        </authorList>
    </citation>
    <scope>NUCLEOTIDE SEQUENCE</scope>
    <source>
        <strain evidence="2">HDS5</strain>
    </source>
</reference>
<keyword evidence="1" id="KW-1133">Transmembrane helix</keyword>
<dbReference type="Proteomes" id="UP000682416">
    <property type="component" value="Chromosome"/>
</dbReference>
<sequence length="154" mass="15875">MRDWGIRQWATAAAGTALTLLVLGLPAVLIPNGIFAREIEPTWWSHPVWVAASVLSGLLLATYTRPVPEGSDGPGGGRGLGGGLLAWFAIGCPVCNKIVLLALGTSGAMAWFAPLQPFLAAAGIVLLVVALRARLRANASCPLPTSARGSHGSD</sequence>
<keyword evidence="3" id="KW-1185">Reference proteome</keyword>
<keyword evidence="1" id="KW-0812">Transmembrane</keyword>
<organism evidence="2 3">
    <name type="scientific">Nocardiopsis eucommiae</name>
    <dbReference type="NCBI Taxonomy" id="2831970"/>
    <lineage>
        <taxon>Bacteria</taxon>
        <taxon>Bacillati</taxon>
        <taxon>Actinomycetota</taxon>
        <taxon>Actinomycetes</taxon>
        <taxon>Streptosporangiales</taxon>
        <taxon>Nocardiopsidaceae</taxon>
        <taxon>Nocardiopsis</taxon>
    </lineage>
</organism>
<keyword evidence="1" id="KW-0472">Membrane</keyword>
<dbReference type="EMBL" id="CP074402">
    <property type="protein sequence ID" value="QVJ01845.1"/>
    <property type="molecule type" value="Genomic_DNA"/>
</dbReference>
<feature type="transmembrane region" description="Helical" evidence="1">
    <location>
        <begin position="46"/>
        <end position="63"/>
    </location>
</feature>
<dbReference type="KEGG" id="nec:KGD82_02240"/>
<protein>
    <submittedName>
        <fullName evidence="2">Uncharacterized protein</fullName>
    </submittedName>
</protein>
<accession>A0A975LA65</accession>
<proteinExistence type="predicted"/>
<name>A0A975LA65_9ACTN</name>
<dbReference type="AlphaFoldDB" id="A0A975LA65"/>
<gene>
    <name evidence="2" type="ORF">KGD82_02240</name>
</gene>
<feature type="transmembrane region" description="Helical" evidence="1">
    <location>
        <begin position="109"/>
        <end position="131"/>
    </location>
</feature>
<evidence type="ECO:0000313" key="3">
    <source>
        <dbReference type="Proteomes" id="UP000682416"/>
    </source>
</evidence>
<feature type="transmembrane region" description="Helical" evidence="1">
    <location>
        <begin position="84"/>
        <end position="103"/>
    </location>
</feature>
<evidence type="ECO:0000256" key="1">
    <source>
        <dbReference type="SAM" id="Phobius"/>
    </source>
</evidence>
<evidence type="ECO:0000313" key="2">
    <source>
        <dbReference type="EMBL" id="QVJ01845.1"/>
    </source>
</evidence>